<evidence type="ECO:0000313" key="3">
    <source>
        <dbReference type="EMBL" id="GGD68375.1"/>
    </source>
</evidence>
<dbReference type="SUPFAM" id="SSF52096">
    <property type="entry name" value="ClpP/crotonase"/>
    <property type="match status" value="1"/>
</dbReference>
<dbReference type="PANTHER" id="PTHR32060:SF30">
    <property type="entry name" value="CARBOXY-TERMINAL PROCESSING PROTEASE CTPA"/>
    <property type="match status" value="1"/>
</dbReference>
<dbReference type="GO" id="GO:0008236">
    <property type="term" value="F:serine-type peptidase activity"/>
    <property type="evidence" value="ECO:0007669"/>
    <property type="project" value="InterPro"/>
</dbReference>
<feature type="region of interest" description="Disordered" evidence="1">
    <location>
        <begin position="32"/>
        <end position="56"/>
    </location>
</feature>
<dbReference type="PANTHER" id="PTHR32060">
    <property type="entry name" value="TAIL-SPECIFIC PROTEASE"/>
    <property type="match status" value="1"/>
</dbReference>
<dbReference type="Gene3D" id="2.30.42.10">
    <property type="match status" value="1"/>
</dbReference>
<dbReference type="GO" id="GO:0007165">
    <property type="term" value="P:signal transduction"/>
    <property type="evidence" value="ECO:0007669"/>
    <property type="project" value="TreeGrafter"/>
</dbReference>
<dbReference type="CDD" id="cd07561">
    <property type="entry name" value="Peptidase_S41_CPP_like"/>
    <property type="match status" value="1"/>
</dbReference>
<dbReference type="Gene3D" id="3.90.226.10">
    <property type="entry name" value="2-enoyl-CoA Hydratase, Chain A, domain 1"/>
    <property type="match status" value="1"/>
</dbReference>
<evidence type="ECO:0000313" key="4">
    <source>
        <dbReference type="Proteomes" id="UP000612349"/>
    </source>
</evidence>
<evidence type="ECO:0000256" key="1">
    <source>
        <dbReference type="SAM" id="MobiDB-lite"/>
    </source>
</evidence>
<evidence type="ECO:0000259" key="2">
    <source>
        <dbReference type="Pfam" id="PF03572"/>
    </source>
</evidence>
<reference evidence="3" key="1">
    <citation type="journal article" date="2014" name="Int. J. Syst. Evol. Microbiol.">
        <title>Complete genome sequence of Corynebacterium casei LMG S-19264T (=DSM 44701T), isolated from a smear-ripened cheese.</title>
        <authorList>
            <consortium name="US DOE Joint Genome Institute (JGI-PGF)"/>
            <person name="Walter F."/>
            <person name="Albersmeier A."/>
            <person name="Kalinowski J."/>
            <person name="Ruckert C."/>
        </authorList>
    </citation>
    <scope>NUCLEOTIDE SEQUENCE</scope>
    <source>
        <strain evidence="3">CGMCC 1.15360</strain>
    </source>
</reference>
<dbReference type="GO" id="GO:0006508">
    <property type="term" value="P:proteolysis"/>
    <property type="evidence" value="ECO:0007669"/>
    <property type="project" value="InterPro"/>
</dbReference>
<dbReference type="Pfam" id="PF03572">
    <property type="entry name" value="Peptidase_S41"/>
    <property type="match status" value="1"/>
</dbReference>
<reference evidence="3" key="2">
    <citation type="submission" date="2020-09" db="EMBL/GenBank/DDBJ databases">
        <authorList>
            <person name="Sun Q."/>
            <person name="Zhou Y."/>
        </authorList>
    </citation>
    <scope>NUCLEOTIDE SEQUENCE</scope>
    <source>
        <strain evidence="3">CGMCC 1.15360</strain>
    </source>
</reference>
<proteinExistence type="predicted"/>
<feature type="domain" description="Tail specific protease" evidence="2">
    <location>
        <begin position="241"/>
        <end position="399"/>
    </location>
</feature>
<name>A0A916YZG2_9SPHN</name>
<keyword evidence="4" id="KW-1185">Reference proteome</keyword>
<dbReference type="EMBL" id="BMIP01000003">
    <property type="protein sequence ID" value="GGD68375.1"/>
    <property type="molecule type" value="Genomic_DNA"/>
</dbReference>
<dbReference type="RefSeq" id="WP_066771367.1">
    <property type="nucleotide sequence ID" value="NZ_BMIP01000003.1"/>
</dbReference>
<protein>
    <submittedName>
        <fullName evidence="3">Peptidase S41</fullName>
    </submittedName>
</protein>
<dbReference type="GO" id="GO:0004175">
    <property type="term" value="F:endopeptidase activity"/>
    <property type="evidence" value="ECO:0007669"/>
    <property type="project" value="TreeGrafter"/>
</dbReference>
<sequence>MTLFGNARLAANLTGAIAMTLVASGCGGGGGSGGSGSPVTVTPSPSPTPSPTPTASCSLSARQAWVRDQLEEWYLFPDLLDTSVNAANYNTVQGYIDALTKPAQQQGKDRWTYLTSIEDEEAYYESGLTAGFGILVTLTATNRLYLREAYETAPGYKAGMDRGTEILAIGDSASSLVNVADMSIDELVDILGPSNAGYSKVFQFRTREGTVRTETVTKAEYAIEPLSPRYGAVTLDTASGKIGYINLRTFIEPAEPALRDAFAQFKSDGVADVIVDVRYNGGGLIQTAGVLSSLLNKDHVGEEFTTLELRESKSSLNDTYLFMQQSSAISASRIAFIGTSASASASELIMNAQIPYSGTDTALVGRNTYGKPVGQFAFDLTECDDRLRAVTFRTVNADGSADYYDGMASVMPATCRADDDFYDPLGSTEEGMIAAASGWIAGASCTAIATGGQGALSVGARPLRAANPNIAQIEIPGLF</sequence>
<dbReference type="Proteomes" id="UP000612349">
    <property type="component" value="Unassembled WGS sequence"/>
</dbReference>
<comment type="caution">
    <text evidence="3">The sequence shown here is derived from an EMBL/GenBank/DDBJ whole genome shotgun (WGS) entry which is preliminary data.</text>
</comment>
<gene>
    <name evidence="3" type="ORF">GCM10010990_17350</name>
</gene>
<dbReference type="GO" id="GO:0030288">
    <property type="term" value="C:outer membrane-bounded periplasmic space"/>
    <property type="evidence" value="ECO:0007669"/>
    <property type="project" value="TreeGrafter"/>
</dbReference>
<organism evidence="3 4">
    <name type="scientific">Croceicoccus mobilis</name>
    <dbReference type="NCBI Taxonomy" id="1703339"/>
    <lineage>
        <taxon>Bacteria</taxon>
        <taxon>Pseudomonadati</taxon>
        <taxon>Pseudomonadota</taxon>
        <taxon>Alphaproteobacteria</taxon>
        <taxon>Sphingomonadales</taxon>
        <taxon>Erythrobacteraceae</taxon>
        <taxon>Croceicoccus</taxon>
    </lineage>
</organism>
<dbReference type="Gene3D" id="3.30.750.170">
    <property type="match status" value="1"/>
</dbReference>
<dbReference type="AlphaFoldDB" id="A0A916YZG2"/>
<dbReference type="InterPro" id="IPR005151">
    <property type="entry name" value="Tail-specific_protease"/>
</dbReference>
<dbReference type="InterPro" id="IPR036034">
    <property type="entry name" value="PDZ_sf"/>
</dbReference>
<dbReference type="InterPro" id="IPR029045">
    <property type="entry name" value="ClpP/crotonase-like_dom_sf"/>
</dbReference>
<accession>A0A916YZG2</accession>